<evidence type="ECO:0000313" key="2">
    <source>
        <dbReference type="EMBL" id="PZL72809.1"/>
    </source>
</evidence>
<keyword evidence="3" id="KW-1185">Reference proteome</keyword>
<reference evidence="2 3" key="1">
    <citation type="submission" date="2017-11" db="EMBL/GenBank/DDBJ databases">
        <title>Draft genome sequence of Enterococcus plantarum TRW2 strain isolated from lettuce.</title>
        <authorList>
            <person name="Kim E.B."/>
            <person name="Marco M.L."/>
            <person name="Williams T.R."/>
            <person name="You I.H."/>
        </authorList>
    </citation>
    <scope>NUCLEOTIDE SEQUENCE [LARGE SCALE GENOMIC DNA]</scope>
    <source>
        <strain evidence="2 3">TRW2</strain>
    </source>
</reference>
<proteinExistence type="predicted"/>
<dbReference type="AlphaFoldDB" id="A0A2W4BK42"/>
<dbReference type="Proteomes" id="UP000249828">
    <property type="component" value="Unassembled WGS sequence"/>
</dbReference>
<accession>A0A2W4BK42</accession>
<keyword evidence="1" id="KW-0472">Membrane</keyword>
<protein>
    <submittedName>
        <fullName evidence="2">Uncharacterized protein</fullName>
    </submittedName>
</protein>
<feature type="transmembrane region" description="Helical" evidence="1">
    <location>
        <begin position="67"/>
        <end position="88"/>
    </location>
</feature>
<sequence length="221" mass="25455">MTVLDWLFVGGLSTALLCLVIGVFFFILIFGLMKQYTELGKKRPKNKKKKKRWVRTRRKLKNKKNSYIKRSITLLIISASFASGAVYARYYQMTNLSSADGNIIVQSYFITDEVEKSLTSLQNGADVNKTREKLLELSSLLVSYGGTLPENGLSQKGQQMMNRYYVQIREYGVNIYSLSSEQLSEPERITGYLEDLKRIKQTQKKIFKQFSVNESALRQKK</sequence>
<feature type="transmembrane region" description="Helical" evidence="1">
    <location>
        <begin position="6"/>
        <end position="33"/>
    </location>
</feature>
<keyword evidence="1" id="KW-0812">Transmembrane</keyword>
<dbReference type="EMBL" id="PIEU01000076">
    <property type="protein sequence ID" value="PZL72809.1"/>
    <property type="molecule type" value="Genomic_DNA"/>
</dbReference>
<evidence type="ECO:0000313" key="3">
    <source>
        <dbReference type="Proteomes" id="UP000249828"/>
    </source>
</evidence>
<comment type="caution">
    <text evidence="2">The sequence shown here is derived from an EMBL/GenBank/DDBJ whole genome shotgun (WGS) entry which is preliminary data.</text>
</comment>
<keyword evidence="1" id="KW-1133">Transmembrane helix</keyword>
<evidence type="ECO:0000256" key="1">
    <source>
        <dbReference type="SAM" id="Phobius"/>
    </source>
</evidence>
<organism evidence="2 3">
    <name type="scientific">Enterococcus plantarum</name>
    <dbReference type="NCBI Taxonomy" id="1077675"/>
    <lineage>
        <taxon>Bacteria</taxon>
        <taxon>Bacillati</taxon>
        <taxon>Bacillota</taxon>
        <taxon>Bacilli</taxon>
        <taxon>Lactobacillales</taxon>
        <taxon>Enterococcaceae</taxon>
        <taxon>Enterococcus</taxon>
    </lineage>
</organism>
<name>A0A2W4BK42_9ENTE</name>
<gene>
    <name evidence="2" type="ORF">CI088_09945</name>
</gene>
<dbReference type="RefSeq" id="WP_111248077.1">
    <property type="nucleotide sequence ID" value="NZ_PIEU01000076.1"/>
</dbReference>